<dbReference type="EMBL" id="JAEVHI010000003">
    <property type="protein sequence ID" value="KAG5295861.1"/>
    <property type="molecule type" value="Genomic_DNA"/>
</dbReference>
<protein>
    <submittedName>
        <fullName evidence="1">Uncharacterized protein</fullName>
    </submittedName>
</protein>
<name>A0A8H8CZ61_AJECA</name>
<gene>
    <name evidence="1" type="ORF">I7I52_06281</name>
</gene>
<evidence type="ECO:0000313" key="2">
    <source>
        <dbReference type="Proteomes" id="UP000670092"/>
    </source>
</evidence>
<dbReference type="Proteomes" id="UP000670092">
    <property type="component" value="Unassembled WGS sequence"/>
</dbReference>
<reference evidence="1 2" key="1">
    <citation type="submission" date="2021-01" db="EMBL/GenBank/DDBJ databases">
        <title>Chromosome-level genome assembly of a human fungal pathogen reveals clustering of transcriptionally co-regulated genes.</title>
        <authorList>
            <person name="Voorhies M."/>
            <person name="Cohen S."/>
            <person name="Shea T.P."/>
            <person name="Petrus S."/>
            <person name="Munoz J.F."/>
            <person name="Poplawski S."/>
            <person name="Goldman W.E."/>
            <person name="Michael T."/>
            <person name="Cuomo C.A."/>
            <person name="Sil A."/>
            <person name="Beyhan S."/>
        </authorList>
    </citation>
    <scope>NUCLEOTIDE SEQUENCE [LARGE SCALE GENOMIC DNA]</scope>
    <source>
        <strain evidence="1 2">G184AR</strain>
    </source>
</reference>
<comment type="caution">
    <text evidence="1">The sequence shown here is derived from an EMBL/GenBank/DDBJ whole genome shotgun (WGS) entry which is preliminary data.</text>
</comment>
<evidence type="ECO:0000313" key="1">
    <source>
        <dbReference type="EMBL" id="KAG5295861.1"/>
    </source>
</evidence>
<accession>A0A8H8CZ61</accession>
<sequence>MLVRGHGWRSYLRSNVRLFTPSISPVSTFTNAARGDIPVDNSINRFFLNNVTFEGNNAVILSFKPLVYHLLQRPMPYVGYRNILEDKGLSIFTNLLSLILEHGKSLNLKSTSFC</sequence>
<dbReference type="AlphaFoldDB" id="A0A8H8CZ61"/>
<organism evidence="1 2">
    <name type="scientific">Ajellomyces capsulatus</name>
    <name type="common">Darling's disease fungus</name>
    <name type="synonym">Histoplasma capsulatum</name>
    <dbReference type="NCBI Taxonomy" id="5037"/>
    <lineage>
        <taxon>Eukaryota</taxon>
        <taxon>Fungi</taxon>
        <taxon>Dikarya</taxon>
        <taxon>Ascomycota</taxon>
        <taxon>Pezizomycotina</taxon>
        <taxon>Eurotiomycetes</taxon>
        <taxon>Eurotiomycetidae</taxon>
        <taxon>Onygenales</taxon>
        <taxon>Ajellomycetaceae</taxon>
        <taxon>Histoplasma</taxon>
    </lineage>
</organism>
<proteinExistence type="predicted"/>
<dbReference type="VEuPathDB" id="FungiDB:I7I52_06281"/>